<dbReference type="AlphaFoldDB" id="A0A2X0M8Y3"/>
<sequence length="128" mass="14136">MMNERTVFLANFVACSTKPPSMRSNLKPVQTMLAHYGSGLIHQTTWLLALLCLGGLRSGLPSTAASPPASAKWPNTPRYKPRIFHLPIINNNTHYGMPGFMPDTATRLIPRYLAALLRKSRGPYMASP</sequence>
<protein>
    <submittedName>
        <fullName evidence="1">BQ5605_C006g04085 protein</fullName>
    </submittedName>
</protein>
<name>A0A2X0M8Y3_9BASI</name>
<gene>
    <name evidence="1" type="primary">BQ5605_C006g04085</name>
    <name evidence="1" type="ORF">BQ5605_C006G04085</name>
</gene>
<evidence type="ECO:0000313" key="1">
    <source>
        <dbReference type="EMBL" id="SGY55861.1"/>
    </source>
</evidence>
<keyword evidence="2" id="KW-1185">Reference proteome</keyword>
<accession>A0A2X0M8Y3</accession>
<proteinExistence type="predicted"/>
<organism evidence="1 2">
    <name type="scientific">Microbotryum silenes-dioicae</name>
    <dbReference type="NCBI Taxonomy" id="796604"/>
    <lineage>
        <taxon>Eukaryota</taxon>
        <taxon>Fungi</taxon>
        <taxon>Dikarya</taxon>
        <taxon>Basidiomycota</taxon>
        <taxon>Pucciniomycotina</taxon>
        <taxon>Microbotryomycetes</taxon>
        <taxon>Microbotryales</taxon>
        <taxon>Microbotryaceae</taxon>
        <taxon>Microbotryum</taxon>
    </lineage>
</organism>
<evidence type="ECO:0000313" key="2">
    <source>
        <dbReference type="Proteomes" id="UP000249464"/>
    </source>
</evidence>
<reference evidence="1 2" key="1">
    <citation type="submission" date="2016-11" db="EMBL/GenBank/DDBJ databases">
        <authorList>
            <person name="Jaros S."/>
            <person name="Januszkiewicz K."/>
            <person name="Wedrychowicz H."/>
        </authorList>
    </citation>
    <scope>NUCLEOTIDE SEQUENCE [LARGE SCALE GENOMIC DNA]</scope>
</reference>
<dbReference type="EMBL" id="FQNC01000044">
    <property type="protein sequence ID" value="SGY55861.1"/>
    <property type="molecule type" value="Genomic_DNA"/>
</dbReference>
<dbReference type="Proteomes" id="UP000249464">
    <property type="component" value="Unassembled WGS sequence"/>
</dbReference>